<name>A0ABX3P174_9BACT</name>
<keyword evidence="2" id="KW-1185">Reference proteome</keyword>
<sequence length="169" mass="19033">MTPQSPLQKLTYMVPFSSVAMDFMDKKRVYPKNLPLLNITIDFEKGTLNLDGDWEYIMHLNGHSSNEWFVKSRERVQIAMNIRGLLPLDLAEIDEDGLVLPLGGILTDHFGAGNCSGMLVIDAVGMYSGAVNNDWDISIFLYDQQQSNLEFKVTVPLFTGATNFFEYAN</sequence>
<proteinExistence type="predicted"/>
<dbReference type="EMBL" id="LWBO01000005">
    <property type="protein sequence ID" value="OQP51399.1"/>
    <property type="molecule type" value="Genomic_DNA"/>
</dbReference>
<reference evidence="1 2" key="1">
    <citation type="submission" date="2016-04" db="EMBL/GenBank/DDBJ databases">
        <authorList>
            <person name="Chen L."/>
            <person name="Zhuang W."/>
            <person name="Wang G."/>
        </authorList>
    </citation>
    <scope>NUCLEOTIDE SEQUENCE [LARGE SCALE GENOMIC DNA]</scope>
    <source>
        <strain evidence="2">GR20</strain>
    </source>
</reference>
<comment type="caution">
    <text evidence="1">The sequence shown here is derived from an EMBL/GenBank/DDBJ whole genome shotgun (WGS) entry which is preliminary data.</text>
</comment>
<protein>
    <submittedName>
        <fullName evidence="1">Uncharacterized protein</fullName>
    </submittedName>
</protein>
<organism evidence="1 2">
    <name type="scientific">Niastella koreensis</name>
    <dbReference type="NCBI Taxonomy" id="354356"/>
    <lineage>
        <taxon>Bacteria</taxon>
        <taxon>Pseudomonadati</taxon>
        <taxon>Bacteroidota</taxon>
        <taxon>Chitinophagia</taxon>
        <taxon>Chitinophagales</taxon>
        <taxon>Chitinophagaceae</taxon>
        <taxon>Niastella</taxon>
    </lineage>
</organism>
<evidence type="ECO:0000313" key="1">
    <source>
        <dbReference type="EMBL" id="OQP51399.1"/>
    </source>
</evidence>
<dbReference type="Proteomes" id="UP000192277">
    <property type="component" value="Unassembled WGS sequence"/>
</dbReference>
<gene>
    <name evidence="1" type="ORF">A4D02_25065</name>
</gene>
<accession>A0ABX3P174</accession>
<dbReference type="RefSeq" id="WP_014219914.1">
    <property type="nucleotide sequence ID" value="NZ_LWBO01000005.1"/>
</dbReference>
<evidence type="ECO:0000313" key="2">
    <source>
        <dbReference type="Proteomes" id="UP000192277"/>
    </source>
</evidence>